<dbReference type="KEGG" id="sat:SYN_00394"/>
<dbReference type="Proteomes" id="UP000001933">
    <property type="component" value="Chromosome"/>
</dbReference>
<dbReference type="Pfam" id="PF11756">
    <property type="entry name" value="YgbA_NO"/>
    <property type="match status" value="1"/>
</dbReference>
<gene>
    <name evidence="1" type="ORF">SYN_00394</name>
</gene>
<dbReference type="InterPro" id="IPR020483">
    <property type="entry name" value="Uncharacterised_YgbA"/>
</dbReference>
<dbReference type="EMBL" id="CP000252">
    <property type="protein sequence ID" value="ABC76923.1"/>
    <property type="molecule type" value="Genomic_DNA"/>
</dbReference>
<dbReference type="NCBIfam" id="NF007714">
    <property type="entry name" value="PRK10410.1-2"/>
    <property type="match status" value="1"/>
</dbReference>
<dbReference type="FunCoup" id="Q2LS65">
    <property type="interactions" value="39"/>
</dbReference>
<name>Q2LS65_SYNAS</name>
<dbReference type="AlphaFoldDB" id="Q2LS65"/>
<dbReference type="HOGENOM" id="CLU_138593_1_0_7"/>
<evidence type="ECO:0000313" key="2">
    <source>
        <dbReference type="Proteomes" id="UP000001933"/>
    </source>
</evidence>
<protein>
    <submittedName>
        <fullName evidence="1">Hypothetical cytosolic protein</fullName>
    </submittedName>
</protein>
<dbReference type="InParanoid" id="Q2LS65"/>
<sequence length="121" mass="14136">MWMGKHSFSRMVKRIERELKTVRIMIDLYCRHHHGTDKPCESCRGLLEYAMQRVLRCPFRKGKPVCAKCPIHCYKPDMREKIKTVMRFSGPKMIYSHPILAVRHLIDAQKQPPSLTGKGGK</sequence>
<accession>Q2LS65</accession>
<reference evidence="1 2" key="1">
    <citation type="journal article" date="2007" name="Proc. Natl. Acad. Sci. U.S.A.">
        <title>The genome of Syntrophus aciditrophicus: life at the thermodynamic limit of microbial growth.</title>
        <authorList>
            <person name="McInerney M.J."/>
            <person name="Rohlin L."/>
            <person name="Mouttaki H."/>
            <person name="Kim U."/>
            <person name="Krupp R.S."/>
            <person name="Rios-Hernandez L."/>
            <person name="Sieber J."/>
            <person name="Struchtemeyer C.G."/>
            <person name="Bhattacharyya A."/>
            <person name="Campbell J.W."/>
            <person name="Gunsalus R.P."/>
        </authorList>
    </citation>
    <scope>NUCLEOTIDE SEQUENCE [LARGE SCALE GENOMIC DNA]</scope>
    <source>
        <strain evidence="1 2">SB</strain>
    </source>
</reference>
<evidence type="ECO:0000313" key="1">
    <source>
        <dbReference type="EMBL" id="ABC76923.1"/>
    </source>
</evidence>
<dbReference type="eggNOG" id="ENOG5032ZJK">
    <property type="taxonomic scope" value="Bacteria"/>
</dbReference>
<keyword evidence="2" id="KW-1185">Reference proteome</keyword>
<proteinExistence type="predicted"/>
<organism evidence="1 2">
    <name type="scientific">Syntrophus aciditrophicus (strain SB)</name>
    <dbReference type="NCBI Taxonomy" id="56780"/>
    <lineage>
        <taxon>Bacteria</taxon>
        <taxon>Pseudomonadati</taxon>
        <taxon>Thermodesulfobacteriota</taxon>
        <taxon>Syntrophia</taxon>
        <taxon>Syntrophales</taxon>
        <taxon>Syntrophaceae</taxon>
        <taxon>Syntrophus</taxon>
    </lineage>
</organism>
<dbReference type="STRING" id="56780.SYN_00394"/>